<protein>
    <recommendedName>
        <fullName evidence="2">DUF5659 domain-containing protein</fullName>
    </recommendedName>
</protein>
<reference evidence="1" key="1">
    <citation type="submission" date="2016-08" db="EMBL/GenBank/DDBJ databases">
        <title>Complete Genome Seqeunce of Paenibacillus sp. BIHB 4019 from tea rhizoplane.</title>
        <authorList>
            <person name="Thakur R."/>
            <person name="Swarnkar M.K."/>
            <person name="Gulati A."/>
        </authorList>
    </citation>
    <scope>NUCLEOTIDE SEQUENCE [LARGE SCALE GENOMIC DNA]</scope>
    <source>
        <strain evidence="1">BIHB4019</strain>
    </source>
</reference>
<evidence type="ECO:0000313" key="1">
    <source>
        <dbReference type="EMBL" id="ANY65348.1"/>
    </source>
</evidence>
<gene>
    <name evidence="1" type="ORF">BBD42_01795</name>
</gene>
<name>A0A1B2DCC0_9BACL</name>
<dbReference type="EMBL" id="CP016808">
    <property type="protein sequence ID" value="ANY65348.1"/>
    <property type="molecule type" value="Genomic_DNA"/>
</dbReference>
<proteinExistence type="predicted"/>
<dbReference type="AlphaFoldDB" id="A0A1B2DCC0"/>
<accession>A0A1B2DCC0</accession>
<sequence length="67" mass="8037">MEEILDLNNTIVITQERLAGWLMFNKFHKISEKPDFKDVTRNIYIFKDTPLLREVMGKYSEFKSIIK</sequence>
<evidence type="ECO:0008006" key="2">
    <source>
        <dbReference type="Google" id="ProtNLM"/>
    </source>
</evidence>
<organism evidence="1">
    <name type="scientific">Paenibacillus sp. BIHB 4019</name>
    <dbReference type="NCBI Taxonomy" id="1870819"/>
    <lineage>
        <taxon>Bacteria</taxon>
        <taxon>Bacillati</taxon>
        <taxon>Bacillota</taxon>
        <taxon>Bacilli</taxon>
        <taxon>Bacillales</taxon>
        <taxon>Paenibacillaceae</taxon>
        <taxon>Paenibacillus</taxon>
    </lineage>
</organism>